<name>A0A1H6L4K7_9GAMM</name>
<sequence length="46" mass="5004">MTEKQANQNPVKSSIGAGVGQLALDHRFSIAPMLDWRGGLRQVIVL</sequence>
<reference evidence="2" key="1">
    <citation type="submission" date="2016-10" db="EMBL/GenBank/DDBJ databases">
        <authorList>
            <person name="Varghese N."/>
            <person name="Submissions S."/>
        </authorList>
    </citation>
    <scope>NUCLEOTIDE SEQUENCE [LARGE SCALE GENOMIC DNA]</scope>
    <source>
        <strain evidence="2">DSM 17616</strain>
    </source>
</reference>
<evidence type="ECO:0000313" key="1">
    <source>
        <dbReference type="EMBL" id="SEH83207.1"/>
    </source>
</evidence>
<organism evidence="1 2">
    <name type="scientific">Rheinheimera pacifica</name>
    <dbReference type="NCBI Taxonomy" id="173990"/>
    <lineage>
        <taxon>Bacteria</taxon>
        <taxon>Pseudomonadati</taxon>
        <taxon>Pseudomonadota</taxon>
        <taxon>Gammaproteobacteria</taxon>
        <taxon>Chromatiales</taxon>
        <taxon>Chromatiaceae</taxon>
        <taxon>Rheinheimera</taxon>
    </lineage>
</organism>
<accession>A0A1H6L4K7</accession>
<dbReference type="EMBL" id="FNXF01000005">
    <property type="protein sequence ID" value="SEH83207.1"/>
    <property type="molecule type" value="Genomic_DNA"/>
</dbReference>
<dbReference type="AlphaFoldDB" id="A0A1H6L4K7"/>
<dbReference type="RefSeq" id="WP_177172188.1">
    <property type="nucleotide sequence ID" value="NZ_FNXF01000005.1"/>
</dbReference>
<evidence type="ECO:0000313" key="2">
    <source>
        <dbReference type="Proteomes" id="UP000199371"/>
    </source>
</evidence>
<dbReference type="Proteomes" id="UP000199371">
    <property type="component" value="Unassembled WGS sequence"/>
</dbReference>
<proteinExistence type="predicted"/>
<protein>
    <submittedName>
        <fullName evidence="1">Uncharacterized protein</fullName>
    </submittedName>
</protein>
<gene>
    <name evidence="1" type="ORF">SAMN05660691_01645</name>
</gene>
<keyword evidence="2" id="KW-1185">Reference proteome</keyword>